<evidence type="ECO:0000313" key="3">
    <source>
        <dbReference type="EMBL" id="ORZ08117.1"/>
    </source>
</evidence>
<keyword evidence="4" id="KW-1185">Reference proteome</keyword>
<comment type="caution">
    <text evidence="3">The sequence shown here is derived from an EMBL/GenBank/DDBJ whole genome shotgun (WGS) entry which is preliminary data.</text>
</comment>
<gene>
    <name evidence="3" type="ORF">BCR42DRAFT_425264</name>
</gene>
<dbReference type="InterPro" id="IPR044234">
    <property type="entry name" value="TMEM230"/>
</dbReference>
<evidence type="ECO:0000313" key="4">
    <source>
        <dbReference type="Proteomes" id="UP000193560"/>
    </source>
</evidence>
<dbReference type="EMBL" id="MCGE01000032">
    <property type="protein sequence ID" value="ORZ08117.1"/>
    <property type="molecule type" value="Genomic_DNA"/>
</dbReference>
<dbReference type="Proteomes" id="UP000193560">
    <property type="component" value="Unassembled WGS sequence"/>
</dbReference>
<dbReference type="PANTHER" id="PTHR15664:SF6">
    <property type="entry name" value="TRANSMEMBRANE PROTEIN 230"/>
    <property type="match status" value="1"/>
</dbReference>
<organism evidence="3 4">
    <name type="scientific">Absidia repens</name>
    <dbReference type="NCBI Taxonomy" id="90262"/>
    <lineage>
        <taxon>Eukaryota</taxon>
        <taxon>Fungi</taxon>
        <taxon>Fungi incertae sedis</taxon>
        <taxon>Mucoromycota</taxon>
        <taxon>Mucoromycotina</taxon>
        <taxon>Mucoromycetes</taxon>
        <taxon>Mucorales</taxon>
        <taxon>Cunninghamellaceae</taxon>
        <taxon>Absidia</taxon>
    </lineage>
</organism>
<reference evidence="3 4" key="1">
    <citation type="submission" date="2016-07" db="EMBL/GenBank/DDBJ databases">
        <title>Pervasive Adenine N6-methylation of Active Genes in Fungi.</title>
        <authorList>
            <consortium name="DOE Joint Genome Institute"/>
            <person name="Mondo S.J."/>
            <person name="Dannebaum R.O."/>
            <person name="Kuo R.C."/>
            <person name="Labutti K."/>
            <person name="Haridas S."/>
            <person name="Kuo A."/>
            <person name="Salamov A."/>
            <person name="Ahrendt S.R."/>
            <person name="Lipzen A."/>
            <person name="Sullivan W."/>
            <person name="Andreopoulos W.B."/>
            <person name="Clum A."/>
            <person name="Lindquist E."/>
            <person name="Daum C."/>
            <person name="Ramamoorthy G.K."/>
            <person name="Gryganskyi A."/>
            <person name="Culley D."/>
            <person name="Magnuson J.K."/>
            <person name="James T.Y."/>
            <person name="O'Malley M.A."/>
            <person name="Stajich J.E."/>
            <person name="Spatafora J.W."/>
            <person name="Visel A."/>
            <person name="Grigoriev I.V."/>
        </authorList>
    </citation>
    <scope>NUCLEOTIDE SEQUENCE [LARGE SCALE GENOMIC DNA]</scope>
    <source>
        <strain evidence="3 4">NRRL 1336</strain>
    </source>
</reference>
<feature type="region of interest" description="Disordered" evidence="1">
    <location>
        <begin position="1"/>
        <end position="21"/>
    </location>
</feature>
<keyword evidence="2" id="KW-0472">Membrane</keyword>
<dbReference type="GO" id="GO:0012505">
    <property type="term" value="C:endomembrane system"/>
    <property type="evidence" value="ECO:0007669"/>
    <property type="project" value="TreeGrafter"/>
</dbReference>
<proteinExistence type="predicted"/>
<dbReference type="OrthoDB" id="5597044at2759"/>
<feature type="compositionally biased region" description="Basic residues" evidence="1">
    <location>
        <begin position="1"/>
        <end position="13"/>
    </location>
</feature>
<dbReference type="PANTHER" id="PTHR15664">
    <property type="entry name" value="C20ORF30 PROTEIN"/>
    <property type="match status" value="1"/>
</dbReference>
<evidence type="ECO:0008006" key="5">
    <source>
        <dbReference type="Google" id="ProtNLM"/>
    </source>
</evidence>
<dbReference type="AlphaFoldDB" id="A0A1X2I463"/>
<keyword evidence="2" id="KW-1133">Transmembrane helix</keyword>
<feature type="transmembrane region" description="Helical" evidence="2">
    <location>
        <begin position="74"/>
        <end position="93"/>
    </location>
</feature>
<keyword evidence="2" id="KW-0812">Transmembrane</keyword>
<name>A0A1X2I463_9FUNG</name>
<accession>A0A1X2I463</accession>
<sequence length="94" mass="10506">MHIPLKHKLKRKQRAELQEDTGFTAEQFTPPEAQIPWKAIGLASLLFTMGSILISVGVLIKLEIIATEEYLSRAIPLLVLGSIMFIPGKLFSFL</sequence>
<feature type="transmembrane region" description="Helical" evidence="2">
    <location>
        <begin position="39"/>
        <end position="62"/>
    </location>
</feature>
<evidence type="ECO:0000256" key="1">
    <source>
        <dbReference type="SAM" id="MobiDB-lite"/>
    </source>
</evidence>
<protein>
    <recommendedName>
        <fullName evidence="5">Transmembrane protein 230</fullName>
    </recommendedName>
</protein>
<evidence type="ECO:0000256" key="2">
    <source>
        <dbReference type="SAM" id="Phobius"/>
    </source>
</evidence>